<dbReference type="AlphaFoldDB" id="A0A8G0KSU3"/>
<dbReference type="Proteomes" id="UP000824721">
    <property type="component" value="Chromosome"/>
</dbReference>
<protein>
    <submittedName>
        <fullName evidence="2">Uncharacterized protein</fullName>
    </submittedName>
</protein>
<sequence length="68" mass="7362">MKAIRLIFLALVLKLQSWTVAIGAGRLGVIDDAIKSVAPYLDGLKNVGVSVRKMATAENRGVRLNKIQ</sequence>
<gene>
    <name evidence="2" type="ORF">JJC05_04085</name>
</gene>
<organism evidence="2">
    <name type="scientific">Flavobacterium columnare</name>
    <dbReference type="NCBI Taxonomy" id="996"/>
    <lineage>
        <taxon>Bacteria</taxon>
        <taxon>Pseudomonadati</taxon>
        <taxon>Bacteroidota</taxon>
        <taxon>Flavobacteriia</taxon>
        <taxon>Flavobacteriales</taxon>
        <taxon>Flavobacteriaceae</taxon>
        <taxon>Flavobacterium</taxon>
    </lineage>
</organism>
<reference evidence="2" key="1">
    <citation type="submission" date="2020-12" db="EMBL/GenBank/DDBJ databases">
        <title>Genome sequencing of genetic groups of Flavobacterium columnare.</title>
        <authorList>
            <person name="Waldbieser G.C."/>
            <person name="Griffin M.J."/>
            <person name="LaFrentz B.R."/>
        </authorList>
    </citation>
    <scope>NUCLEOTIDE SEQUENCE</scope>
    <source>
        <strain evidence="2">90-106</strain>
    </source>
</reference>
<name>A0A8G0KSU3_9FLAO</name>
<accession>A0A8G0KSU3</accession>
<proteinExistence type="predicted"/>
<feature type="chain" id="PRO_5034454063" evidence="1">
    <location>
        <begin position="22"/>
        <end position="68"/>
    </location>
</feature>
<evidence type="ECO:0000256" key="1">
    <source>
        <dbReference type="SAM" id="SignalP"/>
    </source>
</evidence>
<keyword evidence="1" id="KW-0732">Signal</keyword>
<dbReference type="KEGG" id="fdv:JJC05_04085"/>
<feature type="signal peptide" evidence="1">
    <location>
        <begin position="1"/>
        <end position="21"/>
    </location>
</feature>
<dbReference type="EMBL" id="CP067378">
    <property type="protein sequence ID" value="QYS89466.1"/>
    <property type="molecule type" value="Genomic_DNA"/>
</dbReference>
<evidence type="ECO:0000313" key="2">
    <source>
        <dbReference type="EMBL" id="QYS89466.1"/>
    </source>
</evidence>